<dbReference type="InterPro" id="IPR005064">
    <property type="entry name" value="BUG"/>
</dbReference>
<evidence type="ECO:0000313" key="3">
    <source>
        <dbReference type="EMBL" id="MET4578212.1"/>
    </source>
</evidence>
<name>A0ABV2QBA0_9BURK</name>
<dbReference type="PANTHER" id="PTHR42928">
    <property type="entry name" value="TRICARBOXYLATE-BINDING PROTEIN"/>
    <property type="match status" value="1"/>
</dbReference>
<comment type="caution">
    <text evidence="3">The sequence shown here is derived from an EMBL/GenBank/DDBJ whole genome shotgun (WGS) entry which is preliminary data.</text>
</comment>
<dbReference type="InterPro" id="IPR042100">
    <property type="entry name" value="Bug_dom1"/>
</dbReference>
<protein>
    <submittedName>
        <fullName evidence="3">Tripartite-type tricarboxylate transporter receptor subunit TctC</fullName>
    </submittedName>
</protein>
<feature type="signal peptide" evidence="2">
    <location>
        <begin position="1"/>
        <end position="23"/>
    </location>
</feature>
<feature type="chain" id="PRO_5046239399" evidence="2">
    <location>
        <begin position="24"/>
        <end position="322"/>
    </location>
</feature>
<comment type="similarity">
    <text evidence="1">Belongs to the UPF0065 (bug) family.</text>
</comment>
<reference evidence="3 4" key="1">
    <citation type="submission" date="2024-06" db="EMBL/GenBank/DDBJ databases">
        <title>Sorghum-associated microbial communities from plants grown in Nebraska, USA.</title>
        <authorList>
            <person name="Schachtman D."/>
        </authorList>
    </citation>
    <scope>NUCLEOTIDE SEQUENCE [LARGE SCALE GENOMIC DNA]</scope>
    <source>
        <strain evidence="3 4">2709</strain>
    </source>
</reference>
<organism evidence="3 4">
    <name type="scientific">Ottowia thiooxydans</name>
    <dbReference type="NCBI Taxonomy" id="219182"/>
    <lineage>
        <taxon>Bacteria</taxon>
        <taxon>Pseudomonadati</taxon>
        <taxon>Pseudomonadota</taxon>
        <taxon>Betaproteobacteria</taxon>
        <taxon>Burkholderiales</taxon>
        <taxon>Comamonadaceae</taxon>
        <taxon>Ottowia</taxon>
    </lineage>
</organism>
<keyword evidence="2" id="KW-0732">Signal</keyword>
<dbReference type="PANTHER" id="PTHR42928:SF5">
    <property type="entry name" value="BLR1237 PROTEIN"/>
    <property type="match status" value="1"/>
</dbReference>
<gene>
    <name evidence="3" type="ORF">ABIE13_003328</name>
</gene>
<dbReference type="Gene3D" id="3.40.190.150">
    <property type="entry name" value="Bordetella uptake gene, domain 1"/>
    <property type="match status" value="1"/>
</dbReference>
<dbReference type="Gene3D" id="3.40.190.10">
    <property type="entry name" value="Periplasmic binding protein-like II"/>
    <property type="match status" value="1"/>
</dbReference>
<proteinExistence type="inferred from homology"/>
<keyword evidence="4" id="KW-1185">Reference proteome</keyword>
<keyword evidence="3" id="KW-0675">Receptor</keyword>
<dbReference type="EMBL" id="JBEPSH010000006">
    <property type="protein sequence ID" value="MET4578212.1"/>
    <property type="molecule type" value="Genomic_DNA"/>
</dbReference>
<dbReference type="Proteomes" id="UP001549320">
    <property type="component" value="Unassembled WGS sequence"/>
</dbReference>
<dbReference type="PIRSF" id="PIRSF017082">
    <property type="entry name" value="YflP"/>
    <property type="match status" value="1"/>
</dbReference>
<evidence type="ECO:0000256" key="2">
    <source>
        <dbReference type="SAM" id="SignalP"/>
    </source>
</evidence>
<dbReference type="CDD" id="cd13578">
    <property type="entry name" value="PBP2_Bug27"/>
    <property type="match status" value="1"/>
</dbReference>
<sequence>MISKLVAQGVVGVLLASSTVAFAQDYPNRPIKMVVPFAAGGGADIVARAVAAPLAKRLGQPIVVDNKPGGGATLGADLVAKSSADGYTILYTTPGPQMTNPYLMSKLPYDPARDLVPVSSVAIVPNVLVVNKNVPARSVKEFIQFAKTNPGKVNYASAGIGASSHLAGELFKQSAGIHMVHIPYRGTGPALADLLSGEVQAAIDSIAVYKQHIDSGALKALGVATRQRSKALPNVPPIADELKGFDAAPVNYISVPAKTPQAIIDRLNTEINAVLQSTELQEQLATHGVIPQGGTQAEMVALVRSEAAKWKKVIEASGAKLD</sequence>
<accession>A0ABV2QBA0</accession>
<dbReference type="SUPFAM" id="SSF53850">
    <property type="entry name" value="Periplasmic binding protein-like II"/>
    <property type="match status" value="1"/>
</dbReference>
<dbReference type="RefSeq" id="WP_354445258.1">
    <property type="nucleotide sequence ID" value="NZ_JBEPSH010000006.1"/>
</dbReference>
<dbReference type="Pfam" id="PF03401">
    <property type="entry name" value="TctC"/>
    <property type="match status" value="1"/>
</dbReference>
<evidence type="ECO:0000256" key="1">
    <source>
        <dbReference type="ARBA" id="ARBA00006987"/>
    </source>
</evidence>
<evidence type="ECO:0000313" key="4">
    <source>
        <dbReference type="Proteomes" id="UP001549320"/>
    </source>
</evidence>